<proteinExistence type="inferred from homology"/>
<dbReference type="NCBIfam" id="TIGR00931">
    <property type="entry name" value="antiport_nhaC"/>
    <property type="match status" value="1"/>
</dbReference>
<evidence type="ECO:0000256" key="1">
    <source>
        <dbReference type="ARBA" id="ARBA00004651"/>
    </source>
</evidence>
<feature type="domain" description="Na+/H+ antiporter NhaC-like C-terminal" evidence="10">
    <location>
        <begin position="163"/>
        <end position="453"/>
    </location>
</feature>
<feature type="transmembrane region" description="Helical" evidence="9">
    <location>
        <begin position="195"/>
        <end position="214"/>
    </location>
</feature>
<feature type="transmembrane region" description="Helical" evidence="9">
    <location>
        <begin position="67"/>
        <end position="90"/>
    </location>
</feature>
<keyword evidence="6 9" id="KW-1133">Transmembrane helix</keyword>
<dbReference type="GeneID" id="78453346"/>
<dbReference type="PANTHER" id="PTHR33451:SF3">
    <property type="entry name" value="MALATE-2H(+)_NA(+)-LACTATE ANTIPORTER"/>
    <property type="match status" value="1"/>
</dbReference>
<feature type="transmembrane region" description="Helical" evidence="9">
    <location>
        <begin position="313"/>
        <end position="333"/>
    </location>
</feature>
<dbReference type="GO" id="GO:0005886">
    <property type="term" value="C:plasma membrane"/>
    <property type="evidence" value="ECO:0007669"/>
    <property type="project" value="UniProtKB-SubCell"/>
</dbReference>
<feature type="transmembrane region" description="Helical" evidence="9">
    <location>
        <begin position="235"/>
        <end position="253"/>
    </location>
</feature>
<feature type="transmembrane region" description="Helical" evidence="9">
    <location>
        <begin position="259"/>
        <end position="276"/>
    </location>
</feature>
<dbReference type="InterPro" id="IPR018461">
    <property type="entry name" value="Na/H_Antiport_NhaC-like_C"/>
</dbReference>
<keyword evidence="2" id="KW-0813">Transport</keyword>
<evidence type="ECO:0000313" key="11">
    <source>
        <dbReference type="EMBL" id="SQJ06827.1"/>
    </source>
</evidence>
<feature type="transmembrane region" description="Helical" evidence="9">
    <location>
        <begin position="37"/>
        <end position="55"/>
    </location>
</feature>
<dbReference type="RefSeq" id="WP_005981849.1">
    <property type="nucleotide sequence ID" value="NZ_BAABXY010000001.1"/>
</dbReference>
<evidence type="ECO:0000256" key="8">
    <source>
        <dbReference type="ARBA" id="ARBA00038435"/>
    </source>
</evidence>
<keyword evidence="5 9" id="KW-0812">Transmembrane</keyword>
<name>A0AAX1TTV6_9FUSO</name>
<accession>A0AAX1TTV6</accession>
<feature type="transmembrane region" description="Helical" evidence="9">
    <location>
        <begin position="353"/>
        <end position="378"/>
    </location>
</feature>
<evidence type="ECO:0000256" key="2">
    <source>
        <dbReference type="ARBA" id="ARBA00022448"/>
    </source>
</evidence>
<evidence type="ECO:0000256" key="6">
    <source>
        <dbReference type="ARBA" id="ARBA00022989"/>
    </source>
</evidence>
<evidence type="ECO:0000256" key="7">
    <source>
        <dbReference type="ARBA" id="ARBA00023136"/>
    </source>
</evidence>
<comment type="similarity">
    <text evidence="8">Belongs to the NhaC Na(+)/H(+) (TC 2.A.35) antiporter family.</text>
</comment>
<keyword evidence="3" id="KW-0050">Antiport</keyword>
<dbReference type="Proteomes" id="UP000249008">
    <property type="component" value="Chromosome 1"/>
</dbReference>
<dbReference type="GO" id="GO:0015297">
    <property type="term" value="F:antiporter activity"/>
    <property type="evidence" value="ECO:0007669"/>
    <property type="project" value="UniProtKB-KW"/>
</dbReference>
<keyword evidence="7 9" id="KW-0472">Membrane</keyword>
<feature type="transmembrane region" description="Helical" evidence="9">
    <location>
        <begin position="110"/>
        <end position="130"/>
    </location>
</feature>
<evidence type="ECO:0000259" key="10">
    <source>
        <dbReference type="Pfam" id="PF03553"/>
    </source>
</evidence>
<sequence length="464" mass="49060">MENQAKKVSSGQAMLILVISILVIILGIKVVKAPTAIILLFGGVITVIISTIFGIEYSNIQSDIVKTITTMAVPILIVLSVGVLVGAWMISGTVPLMIYYGMKVLSPSLFLVMVCIICTLMSVMAGTSWGTISTVGIAFMGVAVGLGISLPMTAGAVVSGAIFGDKLSPLSDSTVLSAAVCEVNLLEAIKHSFKTTLPAFIIALIMYFVVGLQYKDGVIGGESYDLIMGTLEKTFTLNPLLLIPPVLVLVLIIMKKPTLPVFTIGIIAGCVLAMVFQGTTLNQVAGALSSGYTSKTGVAIVDKMLVRGGLNSMLGTVALLIASAIFGAPLRTAGVVDILLEKITNIAKTGKSMMVGVFVLHSLFFTITGSYYVTYSVLGQMVRGLFDSYGLKRKNLARILLDTGTGFAPIVPWSVTGVFVATTLGVKTMDFILYAPVTYLSIIISFIYIITGFTIEKSDGKKEI</sequence>
<dbReference type="InterPro" id="IPR004770">
    <property type="entry name" value="Na/H_antiport_NhaC"/>
</dbReference>
<comment type="subcellular location">
    <subcellularLocation>
        <location evidence="1">Cell membrane</location>
        <topology evidence="1">Multi-pass membrane protein</topology>
    </subcellularLocation>
</comment>
<feature type="transmembrane region" description="Helical" evidence="9">
    <location>
        <begin position="431"/>
        <end position="455"/>
    </location>
</feature>
<organism evidence="11 12">
    <name type="scientific">Fusobacterium ulcerans</name>
    <dbReference type="NCBI Taxonomy" id="861"/>
    <lineage>
        <taxon>Bacteria</taxon>
        <taxon>Fusobacteriati</taxon>
        <taxon>Fusobacteriota</taxon>
        <taxon>Fusobacteriia</taxon>
        <taxon>Fusobacteriales</taxon>
        <taxon>Fusobacteriaceae</taxon>
        <taxon>Fusobacterium</taxon>
    </lineage>
</organism>
<evidence type="ECO:0000256" key="4">
    <source>
        <dbReference type="ARBA" id="ARBA00022475"/>
    </source>
</evidence>
<protein>
    <submittedName>
        <fullName evidence="11">Malate-2H(+)/Na(+)-lactate antiporter</fullName>
    </submittedName>
</protein>
<feature type="transmembrane region" description="Helical" evidence="9">
    <location>
        <begin position="12"/>
        <end position="31"/>
    </location>
</feature>
<dbReference type="PANTHER" id="PTHR33451">
    <property type="entry name" value="MALATE-2H(+)/NA(+)-LACTATE ANTIPORTER"/>
    <property type="match status" value="1"/>
</dbReference>
<reference evidence="11 12" key="1">
    <citation type="submission" date="2018-06" db="EMBL/GenBank/DDBJ databases">
        <authorList>
            <consortium name="Pathogen Informatics"/>
            <person name="Doyle S."/>
        </authorList>
    </citation>
    <scope>NUCLEOTIDE SEQUENCE [LARGE SCALE GENOMIC DNA]</scope>
    <source>
        <strain evidence="11 12">NCTC12112</strain>
    </source>
</reference>
<dbReference type="EMBL" id="LS483487">
    <property type="protein sequence ID" value="SQJ06827.1"/>
    <property type="molecule type" value="Genomic_DNA"/>
</dbReference>
<dbReference type="Pfam" id="PF03553">
    <property type="entry name" value="Na_H_antiporter"/>
    <property type="match status" value="1"/>
</dbReference>
<keyword evidence="4" id="KW-1003">Cell membrane</keyword>
<feature type="transmembrane region" description="Helical" evidence="9">
    <location>
        <begin position="137"/>
        <end position="163"/>
    </location>
</feature>
<dbReference type="InterPro" id="IPR052180">
    <property type="entry name" value="NhaC_Na-H+_Antiporter"/>
</dbReference>
<evidence type="ECO:0000256" key="3">
    <source>
        <dbReference type="ARBA" id="ARBA00022449"/>
    </source>
</evidence>
<evidence type="ECO:0000256" key="5">
    <source>
        <dbReference type="ARBA" id="ARBA00022692"/>
    </source>
</evidence>
<evidence type="ECO:0000256" key="9">
    <source>
        <dbReference type="SAM" id="Phobius"/>
    </source>
</evidence>
<dbReference type="AlphaFoldDB" id="A0AAX1TTV6"/>
<evidence type="ECO:0000313" key="12">
    <source>
        <dbReference type="Proteomes" id="UP000249008"/>
    </source>
</evidence>
<dbReference type="KEGG" id="ful:C4N20_00895"/>
<feature type="transmembrane region" description="Helical" evidence="9">
    <location>
        <begin position="399"/>
        <end position="425"/>
    </location>
</feature>
<gene>
    <name evidence="11" type="primary">mleN_12</name>
    <name evidence="11" type="ORF">NCTC12112_02055</name>
</gene>